<evidence type="ECO:0000313" key="5">
    <source>
        <dbReference type="Proteomes" id="UP000039865"/>
    </source>
</evidence>
<sequence>MSPTDEDIIAYGPVIGLDFEVQDRHLKWIGKQAIQADLPQGWRVFQLKDGQILYFNTLSNEYTLQHPLDPYFQLLAVREKFFHTHGVLNVNYRSPPNSNVIVSTECIEKANQVFYDLFTLKQELSNDSIKLIHERQEQLERQYDRILQQMRHQSESEQIKVEDSILQQFSQRSKETQDKLKFKHQQEIERIQLEYQQGLMRKIKGLQQQAQRNNGNQEEFRQLIQDIKFKQEEKYERQKQFIMDEHKQQRDQLKKRIKNDQNKLRNEIIYQYKERWEQLQSQFQIPIQKLLEIINKDKNLIKIQNAEKLRSEKTALQRYFEEQLDSIKDESQDILNKQKQHLTNQYNQILMQSLSNLDQSKISFDKDIEYYKRQKEQEIKSIKNQIQLEFELKLEKIKSYYEEEEKQKQMGNVMQYIQGLRDHNGELRNQLEQLESNQKQNMNIDWNGDVGQSRSQGISNKNNQRKKENTDFITIGDIDQVNYRQDQNQQINQNNNEDMKQYFSQDLRSQLPQKNLSQEFNKLQNITKPPLSKSPTPSRGSSNLSFISQNIGPSLHINQIRGQYYKSQTPSAESSQVISAKVLNFTDMSPGGISMDIIDRYQMKEIRQFVANELFKTQERTQKLYKEFTQTKQLKEEIREINRRTDLASLESNQAKVKIVQTNHDLEVQFNILRQQIKNLQAKNDILLRIKENLKKHSNSLTQHERQNFETEILNDYNYLRNKTRQDNERAKQSLNSSALILNQTPESSDITQITGQTEYDRHYQKWEKIIKSGTGENQLNFFNEYAVAMLPKEDLGIKTINRLQKALKDLSNMPKLDKIDGQKQSTDYRIRMFKQNEDRQKSRGIQKVIESQFQFLKEIKMELNRPIEIIR</sequence>
<name>A0A078A9Y3_STYLE</name>
<feature type="coiled-coil region" evidence="1">
    <location>
        <begin position="232"/>
        <end position="263"/>
    </location>
</feature>
<keyword evidence="5" id="KW-1185">Reference proteome</keyword>
<dbReference type="PROSITE" id="PS50020">
    <property type="entry name" value="WW_DOMAIN_2"/>
    <property type="match status" value="1"/>
</dbReference>
<protein>
    <submittedName>
        <fullName evidence="4">Ww domain containing protein</fullName>
    </submittedName>
</protein>
<feature type="coiled-coil region" evidence="1">
    <location>
        <begin position="129"/>
        <end position="156"/>
    </location>
</feature>
<dbReference type="OrthoDB" id="6344460at2759"/>
<dbReference type="InParanoid" id="A0A078A9Y3"/>
<dbReference type="OMA" id="NEYAVAM"/>
<dbReference type="InterPro" id="IPR053233">
    <property type="entry name" value="ABRA-related"/>
</dbReference>
<feature type="coiled-coil region" evidence="1">
    <location>
        <begin position="417"/>
        <end position="444"/>
    </location>
</feature>
<reference evidence="4 5" key="1">
    <citation type="submission" date="2014-06" db="EMBL/GenBank/DDBJ databases">
        <authorList>
            <person name="Swart Estienne"/>
        </authorList>
    </citation>
    <scope>NUCLEOTIDE SEQUENCE [LARGE SCALE GENOMIC DNA]</scope>
    <source>
        <strain evidence="4 5">130c</strain>
    </source>
</reference>
<dbReference type="InterPro" id="IPR001202">
    <property type="entry name" value="WW_dom"/>
</dbReference>
<evidence type="ECO:0000313" key="4">
    <source>
        <dbReference type="EMBL" id="CDW78999.1"/>
    </source>
</evidence>
<dbReference type="PANTHER" id="PTHR21715">
    <property type="entry name" value="RH04127P"/>
    <property type="match status" value="1"/>
</dbReference>
<feature type="compositionally biased region" description="Polar residues" evidence="2">
    <location>
        <begin position="445"/>
        <end position="462"/>
    </location>
</feature>
<organism evidence="4 5">
    <name type="scientific">Stylonychia lemnae</name>
    <name type="common">Ciliate</name>
    <dbReference type="NCBI Taxonomy" id="5949"/>
    <lineage>
        <taxon>Eukaryota</taxon>
        <taxon>Sar</taxon>
        <taxon>Alveolata</taxon>
        <taxon>Ciliophora</taxon>
        <taxon>Intramacronucleata</taxon>
        <taxon>Spirotrichea</taxon>
        <taxon>Stichotrichia</taxon>
        <taxon>Sporadotrichida</taxon>
        <taxon>Oxytrichidae</taxon>
        <taxon>Stylonychinae</taxon>
        <taxon>Stylonychia</taxon>
    </lineage>
</organism>
<dbReference type="Gene3D" id="3.30.1470.10">
    <property type="entry name" value="Photosystem I PsaD, reaction center subunit II"/>
    <property type="match status" value="1"/>
</dbReference>
<dbReference type="Proteomes" id="UP000039865">
    <property type="component" value="Unassembled WGS sequence"/>
</dbReference>
<evidence type="ECO:0000256" key="2">
    <source>
        <dbReference type="SAM" id="MobiDB-lite"/>
    </source>
</evidence>
<dbReference type="EMBL" id="CCKQ01007606">
    <property type="protein sequence ID" value="CDW78999.1"/>
    <property type="molecule type" value="Genomic_DNA"/>
</dbReference>
<dbReference type="PANTHER" id="PTHR21715:SF0">
    <property type="entry name" value="RH04127P"/>
    <property type="match status" value="1"/>
</dbReference>
<evidence type="ECO:0000259" key="3">
    <source>
        <dbReference type="PROSITE" id="PS50020"/>
    </source>
</evidence>
<dbReference type="AlphaFoldDB" id="A0A078A9Y3"/>
<feature type="domain" description="WW" evidence="3">
    <location>
        <begin position="36"/>
        <end position="69"/>
    </location>
</feature>
<accession>A0A078A9Y3</accession>
<feature type="compositionally biased region" description="Low complexity" evidence="2">
    <location>
        <begin position="527"/>
        <end position="538"/>
    </location>
</feature>
<evidence type="ECO:0000256" key="1">
    <source>
        <dbReference type="SAM" id="Coils"/>
    </source>
</evidence>
<feature type="coiled-coil region" evidence="1">
    <location>
        <begin position="663"/>
        <end position="707"/>
    </location>
</feature>
<feature type="region of interest" description="Disordered" evidence="2">
    <location>
        <begin position="524"/>
        <end position="543"/>
    </location>
</feature>
<proteinExistence type="predicted"/>
<gene>
    <name evidence="4" type="primary">Contig13690.g14595</name>
    <name evidence="4" type="ORF">STYLEM_7984</name>
</gene>
<keyword evidence="1" id="KW-0175">Coiled coil</keyword>
<feature type="region of interest" description="Disordered" evidence="2">
    <location>
        <begin position="445"/>
        <end position="471"/>
    </location>
</feature>